<dbReference type="PANTHER" id="PTHR47666:SF1">
    <property type="entry name" value="PROTEIN VASCULAR ASSOCIATED DEATH 1, CHLOROPLASTIC"/>
    <property type="match status" value="1"/>
</dbReference>
<dbReference type="AlphaFoldDB" id="A0A5B6UZZ3"/>
<dbReference type="GO" id="GO:0043069">
    <property type="term" value="P:negative regulation of programmed cell death"/>
    <property type="evidence" value="ECO:0007669"/>
    <property type="project" value="TreeGrafter"/>
</dbReference>
<dbReference type="GO" id="GO:0016020">
    <property type="term" value="C:membrane"/>
    <property type="evidence" value="ECO:0007669"/>
    <property type="project" value="UniProtKB-SubCell"/>
</dbReference>
<dbReference type="PANTHER" id="PTHR47666">
    <property type="entry name" value="PROTEIN VASCULAR ASSOCIATED DEATH 1, CHLOROPLASTIC"/>
    <property type="match status" value="1"/>
</dbReference>
<organism evidence="7 8">
    <name type="scientific">Gossypium australe</name>
    <dbReference type="NCBI Taxonomy" id="47621"/>
    <lineage>
        <taxon>Eukaryota</taxon>
        <taxon>Viridiplantae</taxon>
        <taxon>Streptophyta</taxon>
        <taxon>Embryophyta</taxon>
        <taxon>Tracheophyta</taxon>
        <taxon>Spermatophyta</taxon>
        <taxon>Magnoliopsida</taxon>
        <taxon>eudicotyledons</taxon>
        <taxon>Gunneridae</taxon>
        <taxon>Pentapetalae</taxon>
        <taxon>rosids</taxon>
        <taxon>malvids</taxon>
        <taxon>Malvales</taxon>
        <taxon>Malvaceae</taxon>
        <taxon>Malvoideae</taxon>
        <taxon>Gossypium</taxon>
    </lineage>
</organism>
<keyword evidence="4" id="KW-0472">Membrane</keyword>
<gene>
    <name evidence="7" type="ORF">EPI10_028635</name>
</gene>
<feature type="region of interest" description="Disordered" evidence="5">
    <location>
        <begin position="202"/>
        <end position="231"/>
    </location>
</feature>
<evidence type="ECO:0000256" key="3">
    <source>
        <dbReference type="ARBA" id="ARBA00022989"/>
    </source>
</evidence>
<feature type="compositionally biased region" description="Polar residues" evidence="5">
    <location>
        <begin position="207"/>
        <end position="220"/>
    </location>
</feature>
<keyword evidence="8" id="KW-1185">Reference proteome</keyword>
<dbReference type="Pfam" id="PF16016">
    <property type="entry name" value="VASt"/>
    <property type="match status" value="1"/>
</dbReference>
<evidence type="ECO:0000259" key="6">
    <source>
        <dbReference type="PROSITE" id="PS51778"/>
    </source>
</evidence>
<feature type="domain" description="VASt" evidence="6">
    <location>
        <begin position="254"/>
        <end position="365"/>
    </location>
</feature>
<dbReference type="OrthoDB" id="2162691at2759"/>
<evidence type="ECO:0000313" key="7">
    <source>
        <dbReference type="EMBL" id="KAA3462115.1"/>
    </source>
</evidence>
<dbReference type="Gene3D" id="2.30.29.30">
    <property type="entry name" value="Pleckstrin-homology domain (PH domain)/Phosphotyrosine-binding domain (PTB)"/>
    <property type="match status" value="1"/>
</dbReference>
<dbReference type="InterPro" id="IPR004182">
    <property type="entry name" value="GRAM"/>
</dbReference>
<comment type="caution">
    <text evidence="7">The sequence shown here is derived from an EMBL/GenBank/DDBJ whole genome shotgun (WGS) entry which is preliminary data.</text>
</comment>
<dbReference type="InterPro" id="IPR011993">
    <property type="entry name" value="PH-like_dom_sf"/>
</dbReference>
<dbReference type="InterPro" id="IPR031968">
    <property type="entry name" value="VASt"/>
</dbReference>
<evidence type="ECO:0000256" key="4">
    <source>
        <dbReference type="ARBA" id="ARBA00023136"/>
    </source>
</evidence>
<dbReference type="SMART" id="SM00568">
    <property type="entry name" value="GRAM"/>
    <property type="match status" value="1"/>
</dbReference>
<feature type="region of interest" description="Disordered" evidence="5">
    <location>
        <begin position="1"/>
        <end position="29"/>
    </location>
</feature>
<reference evidence="8" key="1">
    <citation type="journal article" date="2019" name="Plant Biotechnol. J.">
        <title>Genome sequencing of the Australian wild diploid species Gossypium australe highlights disease resistance and delayed gland morphogenesis.</title>
        <authorList>
            <person name="Cai Y."/>
            <person name="Cai X."/>
            <person name="Wang Q."/>
            <person name="Wang P."/>
            <person name="Zhang Y."/>
            <person name="Cai C."/>
            <person name="Xu Y."/>
            <person name="Wang K."/>
            <person name="Zhou Z."/>
            <person name="Wang C."/>
            <person name="Geng S."/>
            <person name="Li B."/>
            <person name="Dong Q."/>
            <person name="Hou Y."/>
            <person name="Wang H."/>
            <person name="Ai P."/>
            <person name="Liu Z."/>
            <person name="Yi F."/>
            <person name="Sun M."/>
            <person name="An G."/>
            <person name="Cheng J."/>
            <person name="Zhang Y."/>
            <person name="Shi Q."/>
            <person name="Xie Y."/>
            <person name="Shi X."/>
            <person name="Chang Y."/>
            <person name="Huang F."/>
            <person name="Chen Y."/>
            <person name="Hong S."/>
            <person name="Mi L."/>
            <person name="Sun Q."/>
            <person name="Zhang L."/>
            <person name="Zhou B."/>
            <person name="Peng R."/>
            <person name="Zhang X."/>
            <person name="Liu F."/>
        </authorList>
    </citation>
    <scope>NUCLEOTIDE SEQUENCE [LARGE SCALE GENOMIC DNA]</scope>
    <source>
        <strain evidence="8">cv. PA1801</strain>
    </source>
</reference>
<protein>
    <submittedName>
        <fullName evidence="7">Protein VASCULAR ASSOCIATED DEATH 1, chloroplastic-like isoform X3</fullName>
    </submittedName>
</protein>
<dbReference type="Proteomes" id="UP000325315">
    <property type="component" value="Unassembled WGS sequence"/>
</dbReference>
<evidence type="ECO:0000256" key="1">
    <source>
        <dbReference type="ARBA" id="ARBA00004167"/>
    </source>
</evidence>
<dbReference type="CDD" id="cd13220">
    <property type="entry name" value="PH-GRAM_GRAMDC"/>
    <property type="match status" value="1"/>
</dbReference>
<dbReference type="EMBL" id="SMMG02000009">
    <property type="protein sequence ID" value="KAA3462115.1"/>
    <property type="molecule type" value="Genomic_DNA"/>
</dbReference>
<name>A0A5B6UZZ3_9ROSI</name>
<keyword evidence="2" id="KW-0812">Transmembrane</keyword>
<evidence type="ECO:0000256" key="2">
    <source>
        <dbReference type="ARBA" id="ARBA00022692"/>
    </source>
</evidence>
<sequence length="365" mass="41865">MLWQWPLPPQTVDPRRPRPPPPPMDPSLSKCASDVVSESLILRNVSSPNDATGCNDPSISRQTLVTEMLKFSLQQLLKSEEYFPEEFLVQDFNCAFQDSILFQGHMYLFAHFICFYSNIFGFETKKIIAFNEIKSVKKAKTAGIFSNAIEIFAGGRKHGNGGNEITEQQELMLESCSKENGFVAIEKVSSFKTLINDMESRDGGEDVSTTNNFKVPSTSENDAEVGPESIINTNSSTPTDTCFLIWVARDVPDYFIKVAETKFLIKVDEFFNLYFSDNAINFIKSFHRRRGDKEFKCSSWCLHDKFGHVRDISYQHPIKVYLDVVLVQNFVAARSPRNFKFTETVTGFWRHHKRSMMYHMEIIFV</sequence>
<proteinExistence type="predicted"/>
<feature type="compositionally biased region" description="Pro residues" evidence="5">
    <location>
        <begin position="1"/>
        <end position="11"/>
    </location>
</feature>
<dbReference type="PROSITE" id="PS51778">
    <property type="entry name" value="VAST"/>
    <property type="match status" value="1"/>
</dbReference>
<comment type="subcellular location">
    <subcellularLocation>
        <location evidence="1">Membrane</location>
        <topology evidence="1">Single-pass membrane protein</topology>
    </subcellularLocation>
</comment>
<accession>A0A5B6UZZ3</accession>
<keyword evidence="3" id="KW-1133">Transmembrane helix</keyword>
<evidence type="ECO:0000313" key="8">
    <source>
        <dbReference type="Proteomes" id="UP000325315"/>
    </source>
</evidence>
<dbReference type="Pfam" id="PF02893">
    <property type="entry name" value="GRAM"/>
    <property type="match status" value="1"/>
</dbReference>
<evidence type="ECO:0000256" key="5">
    <source>
        <dbReference type="SAM" id="MobiDB-lite"/>
    </source>
</evidence>